<dbReference type="Gene3D" id="1.10.287.950">
    <property type="entry name" value="Methyl-accepting chemotaxis protein"/>
    <property type="match status" value="1"/>
</dbReference>
<dbReference type="InterPro" id="IPR000014">
    <property type="entry name" value="PAS"/>
</dbReference>
<dbReference type="PRINTS" id="PR00260">
    <property type="entry name" value="CHEMTRNSDUCR"/>
</dbReference>
<dbReference type="PROSITE" id="PS50112">
    <property type="entry name" value="PAS"/>
    <property type="match status" value="1"/>
</dbReference>
<keyword evidence="9 11" id="KW-0807">Transducer</keyword>
<dbReference type="SUPFAM" id="SSF58104">
    <property type="entry name" value="Methyl-accepting chemotaxis protein (MCP) signaling domain"/>
    <property type="match status" value="1"/>
</dbReference>
<dbReference type="EMBL" id="CP118224">
    <property type="protein sequence ID" value="WMC11594.1"/>
    <property type="molecule type" value="Genomic_DNA"/>
</dbReference>
<evidence type="ECO:0000313" key="15">
    <source>
        <dbReference type="EMBL" id="WMC11594.1"/>
    </source>
</evidence>
<evidence type="ECO:0000256" key="8">
    <source>
        <dbReference type="ARBA" id="ARBA00023136"/>
    </source>
</evidence>
<feature type="domain" description="PAS" evidence="14">
    <location>
        <begin position="27"/>
        <end position="60"/>
    </location>
</feature>
<dbReference type="PANTHER" id="PTHR32089:SF74">
    <property type="entry name" value="METHYL-ACCEPTING CHEMOTAXIS PROTEIN AER"/>
    <property type="match status" value="1"/>
</dbReference>
<keyword evidence="3" id="KW-0488">Methylation</keyword>
<dbReference type="NCBIfam" id="TIGR00229">
    <property type="entry name" value="sensory_box"/>
    <property type="match status" value="1"/>
</dbReference>
<dbReference type="GO" id="GO:0052131">
    <property type="term" value="P:positive aerotaxis"/>
    <property type="evidence" value="ECO:0007669"/>
    <property type="project" value="UniProtKB-ARBA"/>
</dbReference>
<dbReference type="Gene3D" id="3.30.450.20">
    <property type="entry name" value="PAS domain"/>
    <property type="match status" value="1"/>
</dbReference>
<protein>
    <submittedName>
        <fullName evidence="15">PAS domain-containing methyl-accepting chemotaxis protein</fullName>
    </submittedName>
</protein>
<feature type="domain" description="Methyl-accepting transducer" evidence="13">
    <location>
        <begin position="251"/>
        <end position="487"/>
    </location>
</feature>
<evidence type="ECO:0000256" key="6">
    <source>
        <dbReference type="ARBA" id="ARBA00022692"/>
    </source>
</evidence>
<feature type="transmembrane region" description="Helical" evidence="12">
    <location>
        <begin position="178"/>
        <end position="200"/>
    </location>
</feature>
<dbReference type="PANTHER" id="PTHR32089">
    <property type="entry name" value="METHYL-ACCEPTING CHEMOTAXIS PROTEIN MCPB"/>
    <property type="match status" value="1"/>
</dbReference>
<dbReference type="GO" id="GO:0004888">
    <property type="term" value="F:transmembrane signaling receptor activity"/>
    <property type="evidence" value="ECO:0007669"/>
    <property type="project" value="InterPro"/>
</dbReference>
<dbReference type="Proteomes" id="UP001223802">
    <property type="component" value="Chromosome"/>
</dbReference>
<evidence type="ECO:0000259" key="13">
    <source>
        <dbReference type="PROSITE" id="PS50111"/>
    </source>
</evidence>
<evidence type="ECO:0000256" key="9">
    <source>
        <dbReference type="ARBA" id="ARBA00023224"/>
    </source>
</evidence>
<dbReference type="SMART" id="SM00283">
    <property type="entry name" value="MA"/>
    <property type="match status" value="1"/>
</dbReference>
<evidence type="ECO:0000313" key="16">
    <source>
        <dbReference type="Proteomes" id="UP001223802"/>
    </source>
</evidence>
<evidence type="ECO:0000256" key="7">
    <source>
        <dbReference type="ARBA" id="ARBA00022989"/>
    </source>
</evidence>
<reference evidence="15 16" key="1">
    <citation type="submission" date="2023-02" db="EMBL/GenBank/DDBJ databases">
        <title>Complete genome sequence of a novel bacterium Oceanimonas sp. NTOU-MSR1 isolated from marine coast sediment.</title>
        <authorList>
            <person name="Yang H.-T."/>
            <person name="Chen Y.-L."/>
            <person name="Ho Y.-N."/>
        </authorList>
    </citation>
    <scope>NUCLEOTIDE SEQUENCE [LARGE SCALE GENOMIC DNA]</scope>
    <source>
        <strain evidence="15 16">NTOU-MSR1</strain>
    </source>
</reference>
<evidence type="ECO:0000256" key="12">
    <source>
        <dbReference type="SAM" id="Phobius"/>
    </source>
</evidence>
<dbReference type="FunFam" id="3.30.450.20:FF:000046">
    <property type="entry name" value="Aerotaxis sensor receptor"/>
    <property type="match status" value="1"/>
</dbReference>
<dbReference type="CDD" id="cd00130">
    <property type="entry name" value="PAS"/>
    <property type="match status" value="1"/>
</dbReference>
<keyword evidence="6 12" id="KW-0812">Transmembrane</keyword>
<dbReference type="GO" id="GO:0005886">
    <property type="term" value="C:plasma membrane"/>
    <property type="evidence" value="ECO:0007669"/>
    <property type="project" value="UniProtKB-SubCell"/>
</dbReference>
<dbReference type="KEGG" id="ope:PU634_04325"/>
<evidence type="ECO:0000256" key="11">
    <source>
        <dbReference type="PROSITE-ProRule" id="PRU00284"/>
    </source>
</evidence>
<keyword evidence="7 12" id="KW-1133">Transmembrane helix</keyword>
<keyword evidence="2" id="KW-1003">Cell membrane</keyword>
<keyword evidence="5" id="KW-0997">Cell inner membrane</keyword>
<dbReference type="InterPro" id="IPR004090">
    <property type="entry name" value="Chemotax_Me-accpt_rcpt"/>
</dbReference>
<evidence type="ECO:0000256" key="1">
    <source>
        <dbReference type="ARBA" id="ARBA00004429"/>
    </source>
</evidence>
<evidence type="ECO:0000259" key="14">
    <source>
        <dbReference type="PROSITE" id="PS50112"/>
    </source>
</evidence>
<keyword evidence="8 12" id="KW-0472">Membrane</keyword>
<dbReference type="SUPFAM" id="SSF55785">
    <property type="entry name" value="PYP-like sensor domain (PAS domain)"/>
    <property type="match status" value="1"/>
</dbReference>
<organism evidence="15 16">
    <name type="scientific">Oceanimonas pelagia</name>
    <dbReference type="NCBI Taxonomy" id="3028314"/>
    <lineage>
        <taxon>Bacteria</taxon>
        <taxon>Pseudomonadati</taxon>
        <taxon>Pseudomonadota</taxon>
        <taxon>Gammaproteobacteria</taxon>
        <taxon>Aeromonadales</taxon>
        <taxon>Aeromonadaceae</taxon>
        <taxon>Oceanimonas</taxon>
    </lineage>
</organism>
<dbReference type="Pfam" id="PF08447">
    <property type="entry name" value="PAS_3"/>
    <property type="match status" value="1"/>
</dbReference>
<comment type="subcellular location">
    <subcellularLocation>
        <location evidence="1">Cell inner membrane</location>
        <topology evidence="1">Multi-pass membrane protein</topology>
    </subcellularLocation>
</comment>
<dbReference type="Pfam" id="PF00015">
    <property type="entry name" value="MCPsignal"/>
    <property type="match status" value="1"/>
</dbReference>
<dbReference type="CDD" id="cd11386">
    <property type="entry name" value="MCP_signal"/>
    <property type="match status" value="1"/>
</dbReference>
<evidence type="ECO:0000256" key="2">
    <source>
        <dbReference type="ARBA" id="ARBA00022475"/>
    </source>
</evidence>
<proteinExistence type="inferred from homology"/>
<dbReference type="InterPro" id="IPR004089">
    <property type="entry name" value="MCPsignal_dom"/>
</dbReference>
<dbReference type="InterPro" id="IPR013655">
    <property type="entry name" value="PAS_fold_3"/>
</dbReference>
<evidence type="ECO:0000256" key="5">
    <source>
        <dbReference type="ARBA" id="ARBA00022519"/>
    </source>
</evidence>
<dbReference type="GO" id="GO:0007165">
    <property type="term" value="P:signal transduction"/>
    <property type="evidence" value="ECO:0007669"/>
    <property type="project" value="UniProtKB-KW"/>
</dbReference>
<evidence type="ECO:0000256" key="4">
    <source>
        <dbReference type="ARBA" id="ARBA00022500"/>
    </source>
</evidence>
<dbReference type="RefSeq" id="WP_306762831.1">
    <property type="nucleotide sequence ID" value="NZ_CP118224.1"/>
</dbReference>
<dbReference type="FunFam" id="1.10.287.950:FF:000001">
    <property type="entry name" value="Methyl-accepting chemotaxis sensory transducer"/>
    <property type="match status" value="1"/>
</dbReference>
<evidence type="ECO:0000256" key="10">
    <source>
        <dbReference type="ARBA" id="ARBA00029447"/>
    </source>
</evidence>
<keyword evidence="4" id="KW-0145">Chemotaxis</keyword>
<sequence>MRNNQPVTGRNVELPDGINILSTTSPDSRITYVNRAFTEVCGFQPEELIGQPHNMIRHPDMPPQAFAHMWQTLKAGRSWMGLVKNRCKNGDHYWVSAYVSPIVHNGEVVEYQSVRTKPEPARVAAAERLYARLRAGRRLGSRWGRLGLTLRMALLMLPLTLLAGLGTAALFSAAWLPVLLAAGLTGGLCMLTAAVMLSPLRRLAVRARKQADNPLSRLVYTGREDELGQIDFALAMAQAESVALLGRLSDSAQRLGGHSADLLQEMATGQQLTMRQQAETEQVATAINQMAASIQQVASSAQQAATAAEQARQDSRAGQRLVAGTSESIHALDDEIREASRVIRELESHGQSISTILEVIRGIAEQTNLLALNAAIEAARAGEQGRGFAVVADEVRSLAGRTSESTTDIQNMISQLQQGTRLAVSVMERSREQARHCVDHARQAAGALDGIDQRVQEISEMNMCIATAVEQQSAVSEDINRGVDTIRDAAEHQVATGRHNRQRCDRVAELAEGLNELSRQLWLRRT</sequence>
<feature type="transmembrane region" description="Helical" evidence="12">
    <location>
        <begin position="148"/>
        <end position="172"/>
    </location>
</feature>
<dbReference type="AlphaFoldDB" id="A0AA50KQ06"/>
<accession>A0AA50KQ06</accession>
<name>A0AA50KQ06_9GAMM</name>
<dbReference type="InterPro" id="IPR035965">
    <property type="entry name" value="PAS-like_dom_sf"/>
</dbReference>
<comment type="similarity">
    <text evidence="10">Belongs to the methyl-accepting chemotaxis (MCP) protein family.</text>
</comment>
<evidence type="ECO:0000256" key="3">
    <source>
        <dbReference type="ARBA" id="ARBA00022481"/>
    </source>
</evidence>
<gene>
    <name evidence="15" type="ORF">PU634_04325</name>
</gene>
<dbReference type="PROSITE" id="PS50111">
    <property type="entry name" value="CHEMOTAXIS_TRANSDUC_2"/>
    <property type="match status" value="1"/>
</dbReference>
<keyword evidence="16" id="KW-1185">Reference proteome</keyword>